<evidence type="ECO:0000256" key="2">
    <source>
        <dbReference type="SAM" id="MobiDB-lite"/>
    </source>
</evidence>
<dbReference type="InterPro" id="IPR036514">
    <property type="entry name" value="SGNH_hydro_sf"/>
</dbReference>
<dbReference type="InterPro" id="IPR001087">
    <property type="entry name" value="GDSL"/>
</dbReference>
<reference evidence="4" key="1">
    <citation type="submission" date="2022-10" db="EMBL/GenBank/DDBJ databases">
        <title>Determination and structural analysis of whole genome sequence of Sarocladium strictum F4-1.</title>
        <authorList>
            <person name="Hu L."/>
            <person name="Jiang Y."/>
        </authorList>
    </citation>
    <scope>NUCLEOTIDE SEQUENCE</scope>
    <source>
        <strain evidence="4">F4-1</strain>
    </source>
</reference>
<feature type="chain" id="PRO_5041407590" evidence="3">
    <location>
        <begin position="19"/>
        <end position="291"/>
    </location>
</feature>
<dbReference type="PANTHER" id="PTHR45648:SF22">
    <property type="entry name" value="GDSL LIPASE_ACYLHYDROLASE FAMILY PROTEIN (AFU_ORTHOLOGUE AFUA_4G14700)"/>
    <property type="match status" value="1"/>
</dbReference>
<accession>A0AA39GQ42</accession>
<evidence type="ECO:0000313" key="5">
    <source>
        <dbReference type="Proteomes" id="UP001175261"/>
    </source>
</evidence>
<keyword evidence="3" id="KW-0732">Signal</keyword>
<dbReference type="Pfam" id="PF00657">
    <property type="entry name" value="Lipase_GDSL"/>
    <property type="match status" value="1"/>
</dbReference>
<keyword evidence="1" id="KW-0378">Hydrolase</keyword>
<dbReference type="EMBL" id="JAPDFR010000001">
    <property type="protein sequence ID" value="KAK0391493.1"/>
    <property type="molecule type" value="Genomic_DNA"/>
</dbReference>
<sequence length="291" mass="32219">MILSSLMLGAALVVPASSSSCKTKRIFFFGDSFTTSEYEPEGEKPSPAQPLGNPPFPGRTRSGGINWAGILTTEQNTSLTLGYNYAFSGGIVDKSIIPGYFDDIRSFTESIDLWEQTVFDIPYTSEDTLAGVLYGSNDILSEYWERDQDAPVGAIVESYIRQLQVLYDAKPGVRYFFAFTEPPLLRAPMIMEEPEEGQARIQKSINLFNKYLTAGMAAFAEANPDAIVKLIDSEKPFNEALDNPGKYGAPDNTCHNMDGVSCLWWDALHPGIEMHRLMAKEVANAFKGIFF</sequence>
<dbReference type="GO" id="GO:0016788">
    <property type="term" value="F:hydrolase activity, acting on ester bonds"/>
    <property type="evidence" value="ECO:0007669"/>
    <property type="project" value="InterPro"/>
</dbReference>
<dbReference type="SUPFAM" id="SSF52266">
    <property type="entry name" value="SGNH hydrolase"/>
    <property type="match status" value="1"/>
</dbReference>
<protein>
    <submittedName>
        <fullName evidence="4">Uncharacterized protein</fullName>
    </submittedName>
</protein>
<name>A0AA39GQ42_SARSR</name>
<evidence type="ECO:0000256" key="3">
    <source>
        <dbReference type="SAM" id="SignalP"/>
    </source>
</evidence>
<feature type="region of interest" description="Disordered" evidence="2">
    <location>
        <begin position="38"/>
        <end position="57"/>
    </location>
</feature>
<evidence type="ECO:0000313" key="4">
    <source>
        <dbReference type="EMBL" id="KAK0391493.1"/>
    </source>
</evidence>
<keyword evidence="5" id="KW-1185">Reference proteome</keyword>
<comment type="caution">
    <text evidence="4">The sequence shown here is derived from an EMBL/GenBank/DDBJ whole genome shotgun (WGS) entry which is preliminary data.</text>
</comment>
<dbReference type="AlphaFoldDB" id="A0AA39GQ42"/>
<proteinExistence type="predicted"/>
<dbReference type="Proteomes" id="UP001175261">
    <property type="component" value="Unassembled WGS sequence"/>
</dbReference>
<dbReference type="InterPro" id="IPR051058">
    <property type="entry name" value="GDSL_Est/Lipase"/>
</dbReference>
<dbReference type="CDD" id="cd01846">
    <property type="entry name" value="fatty_acyltransferase_like"/>
    <property type="match status" value="1"/>
</dbReference>
<evidence type="ECO:0000256" key="1">
    <source>
        <dbReference type="ARBA" id="ARBA00022801"/>
    </source>
</evidence>
<dbReference type="PANTHER" id="PTHR45648">
    <property type="entry name" value="GDSL LIPASE/ACYLHYDROLASE FAMILY PROTEIN (AFU_ORTHOLOGUE AFUA_4G14700)"/>
    <property type="match status" value="1"/>
</dbReference>
<organism evidence="4 5">
    <name type="scientific">Sarocladium strictum</name>
    <name type="common">Black bundle disease fungus</name>
    <name type="synonym">Acremonium strictum</name>
    <dbReference type="NCBI Taxonomy" id="5046"/>
    <lineage>
        <taxon>Eukaryota</taxon>
        <taxon>Fungi</taxon>
        <taxon>Dikarya</taxon>
        <taxon>Ascomycota</taxon>
        <taxon>Pezizomycotina</taxon>
        <taxon>Sordariomycetes</taxon>
        <taxon>Hypocreomycetidae</taxon>
        <taxon>Hypocreales</taxon>
        <taxon>Sarocladiaceae</taxon>
        <taxon>Sarocladium</taxon>
    </lineage>
</organism>
<gene>
    <name evidence="4" type="ORF">NLU13_0994</name>
</gene>
<dbReference type="Gene3D" id="3.40.50.1110">
    <property type="entry name" value="SGNH hydrolase"/>
    <property type="match status" value="1"/>
</dbReference>
<feature type="signal peptide" evidence="3">
    <location>
        <begin position="1"/>
        <end position="18"/>
    </location>
</feature>